<dbReference type="Pfam" id="PF19054">
    <property type="entry name" value="DUF5753"/>
    <property type="match status" value="1"/>
</dbReference>
<accession>A0ABS3QTA5</accession>
<organism evidence="2 3">
    <name type="scientific">Actinomadura nitritigenes</name>
    <dbReference type="NCBI Taxonomy" id="134602"/>
    <lineage>
        <taxon>Bacteria</taxon>
        <taxon>Bacillati</taxon>
        <taxon>Actinomycetota</taxon>
        <taxon>Actinomycetes</taxon>
        <taxon>Streptosporangiales</taxon>
        <taxon>Thermomonosporaceae</taxon>
        <taxon>Actinomadura</taxon>
    </lineage>
</organism>
<keyword evidence="3" id="KW-1185">Reference proteome</keyword>
<dbReference type="Proteomes" id="UP000666915">
    <property type="component" value="Unassembled WGS sequence"/>
</dbReference>
<comment type="caution">
    <text evidence="2">The sequence shown here is derived from an EMBL/GenBank/DDBJ whole genome shotgun (WGS) entry which is preliminary data.</text>
</comment>
<dbReference type="CDD" id="cd00093">
    <property type="entry name" value="HTH_XRE"/>
    <property type="match status" value="1"/>
</dbReference>
<evidence type="ECO:0000259" key="1">
    <source>
        <dbReference type="Pfam" id="PF19054"/>
    </source>
</evidence>
<proteinExistence type="predicted"/>
<evidence type="ECO:0000313" key="3">
    <source>
        <dbReference type="Proteomes" id="UP000666915"/>
    </source>
</evidence>
<dbReference type="EMBL" id="JAGEOK010000004">
    <property type="protein sequence ID" value="MBO2437209.1"/>
    <property type="molecule type" value="Genomic_DNA"/>
</dbReference>
<dbReference type="InterPro" id="IPR010982">
    <property type="entry name" value="Lambda_DNA-bd_dom_sf"/>
</dbReference>
<dbReference type="Pfam" id="PF13560">
    <property type="entry name" value="HTH_31"/>
    <property type="match status" value="1"/>
</dbReference>
<gene>
    <name evidence="2" type="ORF">J4557_06720</name>
</gene>
<name>A0ABS3QTA5_9ACTN</name>
<dbReference type="InterPro" id="IPR001387">
    <property type="entry name" value="Cro/C1-type_HTH"/>
</dbReference>
<feature type="domain" description="DUF5753" evidence="1">
    <location>
        <begin position="93"/>
        <end position="266"/>
    </location>
</feature>
<dbReference type="SUPFAM" id="SSF47413">
    <property type="entry name" value="lambda repressor-like DNA-binding domains"/>
    <property type="match status" value="1"/>
</dbReference>
<dbReference type="InterPro" id="IPR043917">
    <property type="entry name" value="DUF5753"/>
</dbReference>
<sequence>MVKDQDSLDPDRSMWDFIAVELRRQRRARGVSGAALGRLIGRDRSIVSRIESGQIPMQLDHAEIIDREWDLDRLFTRLVKFAKERKSDEWRLGDLSEQEARASRVRMWEVGLVPGLLQTPAYARAGFSVGLVRDLDAAVNTRLARQAAVFDRDRPPEVSVILNWVVLEQPVGSSDIMREQLAHLLELGDLPHVNVRVVERSAGVHAGYDGPLHLLTVDSRDIAYADAPHGAGLVTDPAEVQDFEVRYDRIGHIAAPIGPSRAMLQRAMEMYQ</sequence>
<protein>
    <submittedName>
        <fullName evidence="2">Helix-turn-helix domain-containing protein</fullName>
    </submittedName>
</protein>
<dbReference type="Gene3D" id="1.10.260.40">
    <property type="entry name" value="lambda repressor-like DNA-binding domains"/>
    <property type="match status" value="1"/>
</dbReference>
<evidence type="ECO:0000313" key="2">
    <source>
        <dbReference type="EMBL" id="MBO2437209.1"/>
    </source>
</evidence>
<reference evidence="2 3" key="1">
    <citation type="submission" date="2021-03" db="EMBL/GenBank/DDBJ databases">
        <authorList>
            <person name="Kanchanasin P."/>
            <person name="Saeng-In P."/>
            <person name="Phongsopitanun W."/>
            <person name="Yuki M."/>
            <person name="Kudo T."/>
            <person name="Ohkuma M."/>
            <person name="Tanasupawat S."/>
        </authorList>
    </citation>
    <scope>NUCLEOTIDE SEQUENCE [LARGE SCALE GENOMIC DNA]</scope>
    <source>
        <strain evidence="2 3">L46</strain>
    </source>
</reference>
<dbReference type="RefSeq" id="WP_208265562.1">
    <property type="nucleotide sequence ID" value="NZ_BAAAGM010000116.1"/>
</dbReference>